<dbReference type="EMBL" id="JAHLFS010000049">
    <property type="protein sequence ID" value="MBU3851802.1"/>
    <property type="molecule type" value="Genomic_DNA"/>
</dbReference>
<gene>
    <name evidence="2" type="ORF">H9901_03790</name>
</gene>
<evidence type="ECO:0000313" key="3">
    <source>
        <dbReference type="Proteomes" id="UP000777303"/>
    </source>
</evidence>
<accession>A0A948TJZ6</accession>
<evidence type="ECO:0000259" key="1">
    <source>
        <dbReference type="Pfam" id="PF12146"/>
    </source>
</evidence>
<dbReference type="InterPro" id="IPR022742">
    <property type="entry name" value="Hydrolase_4"/>
</dbReference>
<dbReference type="PANTHER" id="PTHR43358:SF4">
    <property type="entry name" value="ALPHA_BETA HYDROLASE FOLD-1 DOMAIN-CONTAINING PROTEIN"/>
    <property type="match status" value="1"/>
</dbReference>
<dbReference type="Proteomes" id="UP000777303">
    <property type="component" value="Unassembled WGS sequence"/>
</dbReference>
<reference evidence="2" key="2">
    <citation type="submission" date="2021-04" db="EMBL/GenBank/DDBJ databases">
        <authorList>
            <person name="Gilroy R."/>
        </authorList>
    </citation>
    <scope>NUCLEOTIDE SEQUENCE</scope>
    <source>
        <strain evidence="2">F6-6636</strain>
    </source>
</reference>
<feature type="domain" description="Serine aminopeptidase S33" evidence="1">
    <location>
        <begin position="81"/>
        <end position="184"/>
    </location>
</feature>
<proteinExistence type="predicted"/>
<organism evidence="2 3">
    <name type="scientific">Candidatus Paralactobacillus gallistercoris</name>
    <dbReference type="NCBI Taxonomy" id="2838724"/>
    <lineage>
        <taxon>Bacteria</taxon>
        <taxon>Bacillati</taxon>
        <taxon>Bacillota</taxon>
        <taxon>Bacilli</taxon>
        <taxon>Lactobacillales</taxon>
        <taxon>Lactobacillaceae</taxon>
        <taxon>Lactobacillus</taxon>
    </lineage>
</organism>
<reference evidence="2" key="1">
    <citation type="journal article" date="2021" name="PeerJ">
        <title>Extensive microbial diversity within the chicken gut microbiome revealed by metagenomics and culture.</title>
        <authorList>
            <person name="Gilroy R."/>
            <person name="Ravi A."/>
            <person name="Getino M."/>
            <person name="Pursley I."/>
            <person name="Horton D.L."/>
            <person name="Alikhan N.F."/>
            <person name="Baker D."/>
            <person name="Gharbi K."/>
            <person name="Hall N."/>
            <person name="Watson M."/>
            <person name="Adriaenssens E.M."/>
            <person name="Foster-Nyarko E."/>
            <person name="Jarju S."/>
            <person name="Secka A."/>
            <person name="Antonio M."/>
            <person name="Oren A."/>
            <person name="Chaudhuri R.R."/>
            <person name="La Ragione R."/>
            <person name="Hildebrand F."/>
            <person name="Pallen M.J."/>
        </authorList>
    </citation>
    <scope>NUCLEOTIDE SEQUENCE</scope>
    <source>
        <strain evidence="2">F6-6636</strain>
    </source>
</reference>
<dbReference type="InterPro" id="IPR029058">
    <property type="entry name" value="AB_hydrolase_fold"/>
</dbReference>
<protein>
    <submittedName>
        <fullName evidence="2">Alpha/beta hydrolase</fullName>
    </submittedName>
</protein>
<evidence type="ECO:0000313" key="2">
    <source>
        <dbReference type="EMBL" id="MBU3851802.1"/>
    </source>
</evidence>
<dbReference type="SUPFAM" id="SSF53474">
    <property type="entry name" value="alpha/beta-Hydrolases"/>
    <property type="match status" value="1"/>
</dbReference>
<dbReference type="Pfam" id="PF12146">
    <property type="entry name" value="Hydrolase_4"/>
    <property type="match status" value="1"/>
</dbReference>
<keyword evidence="2" id="KW-0378">Hydrolase</keyword>
<dbReference type="AlphaFoldDB" id="A0A948TJZ6"/>
<sequence>MMKHKLLKALTTVGGLTIAGGYVVYHAGVVNTLKKKGRYYSLNENTAAENRWYVQMPKVEWTVTSNDGLQLKATYIANPHAPQKVAILFHGLQHSREQMVPYAQMFYDMGFSLLMPDARAHAASDGIHIGYGWLDRQDCISWINQVNQQLGNVPIVLMGISMGAGTVLAASGESVPTNVKAIIADSGYGSMKREGEFRLRHYYHVPPFPFMYVASAFMKLLAGYSYNEANIDRQVQHNTRPLLIIQGKHDQTVPVTEAPILYAEANVPKMLYLNGTAQHVQTFRTNPHKYYQVLRKFLGSKAVNLLN</sequence>
<dbReference type="InterPro" id="IPR052920">
    <property type="entry name" value="DNA-binding_regulatory"/>
</dbReference>
<dbReference type="Gene3D" id="3.40.50.1820">
    <property type="entry name" value="alpha/beta hydrolase"/>
    <property type="match status" value="1"/>
</dbReference>
<comment type="caution">
    <text evidence="2">The sequence shown here is derived from an EMBL/GenBank/DDBJ whole genome shotgun (WGS) entry which is preliminary data.</text>
</comment>
<dbReference type="GO" id="GO:0016787">
    <property type="term" value="F:hydrolase activity"/>
    <property type="evidence" value="ECO:0007669"/>
    <property type="project" value="UniProtKB-KW"/>
</dbReference>
<name>A0A948TJZ6_9LACO</name>
<dbReference type="PANTHER" id="PTHR43358">
    <property type="entry name" value="ALPHA/BETA-HYDROLASE"/>
    <property type="match status" value="1"/>
</dbReference>